<proteinExistence type="predicted"/>
<evidence type="ECO:0000313" key="2">
    <source>
        <dbReference type="EMBL" id="SNB65248.1"/>
    </source>
</evidence>
<reference evidence="2 3" key="1">
    <citation type="submission" date="2017-06" db="EMBL/GenBank/DDBJ databases">
        <authorList>
            <person name="Kim H.J."/>
            <person name="Triplett B.A."/>
        </authorList>
    </citation>
    <scope>NUCLEOTIDE SEQUENCE [LARGE SCALE GENOMIC DNA]</scope>
    <source>
        <strain evidence="2 3">B29T1</strain>
    </source>
</reference>
<dbReference type="GO" id="GO:0004386">
    <property type="term" value="F:helicase activity"/>
    <property type="evidence" value="ECO:0007669"/>
    <property type="project" value="UniProtKB-KW"/>
</dbReference>
<dbReference type="EMBL" id="FYEH01000004">
    <property type="protein sequence ID" value="SNB65248.1"/>
    <property type="molecule type" value="Genomic_DNA"/>
</dbReference>
<protein>
    <submittedName>
        <fullName evidence="2">ATP-dependent helicase/nuclease subunit B</fullName>
    </submittedName>
</protein>
<dbReference type="Proteomes" id="UP000197065">
    <property type="component" value="Unassembled WGS sequence"/>
</dbReference>
<keyword evidence="2" id="KW-0347">Helicase</keyword>
<keyword evidence="3" id="KW-1185">Reference proteome</keyword>
<keyword evidence="2" id="KW-0067">ATP-binding</keyword>
<sequence length="998" mass="108780">MSNVYTIPAHQNFIPTLIEGLQDRLGDDLARALILLPSRRACIAVRDAFLAGAEGRAMLLPRLQPVGEAAIEDVALDPAAAWTLATPIAPIARLTTLTRLVAAQGLTFEQAVRLAAELAKLLDELATEDVPIERLRDVVPAHLAAHWQESLRFLDIIGVAWPALLAARQMVDPASYRNQLLSAITERLRDHPPRHPVVAAGMNGSIPAVARLLKVIAATERGSAVLPGLDLEIDSSDWLALGPGHPQFALRKLLGIMEVPREDVTPWLAPDKAPPEARIERLNLLRQALRPAESSEAWAGSRLNGPKALEGMTLSVSGDLNGEAMELAIRIREALEIPDRKVALVTSNRHLARRVAAELSRWGIIADDSAGVPLDQSPPGTFMLLAAHMVAESAAPIRLLSLLKHPLAVAGQPKGELRRIVRAMERSILRGQRPASGLEGLIDFAKAHEPSEASSDTLQAIITVLESLATHAKPLQALMKSEQAAFVDLLKAHLALSEWLCADETGDPTELWSHEAGRTLNLFVAELFEAAPDLGIIATSAYPAILAVLMGQETVRSQRPGHPRVAILGQLESRLNSADLVLIGGLNEGVWPRSADSGPWLNRDMRQQLGLPPAEQAIGIAAHDFVMNAMAPEIVLSRANKDQAGAPTQPSRWLSRLTAVLRANGRLEEITSDKKYAYWTSSIDAPKGIAWPAPIRRPSPRPPVKARPRVYWATHLQELVRDPYQHYARRILNLRELDPIDAEPGPLERGQVIHAAIDRFLREYPTGQLPDDAQERLLAIGRTTFATLAAEPRIAVLWWPRFKAIAEWFVTQERERRGVVARVLTEIEGEIVIPSANGELPGIRIKARADRIELGKSGAISIGDYKTGVLPSNTDIRTGRAPQLPVEAAIARSGGYPGIEGEDLAELTLWGLRGGEPAGEIVNPTMSSRKAIMTADELAGRARNWLERLTAYIEDPLTSYAPTPRPEIARRGDGYEHLARLGEWYGTDVPSDADGEDP</sequence>
<dbReference type="Pfam" id="PF12705">
    <property type="entry name" value="PDDEXK_1"/>
    <property type="match status" value="1"/>
</dbReference>
<dbReference type="InterPro" id="IPR014153">
    <property type="entry name" value="Ds_break_AddB"/>
</dbReference>
<evidence type="ECO:0000313" key="3">
    <source>
        <dbReference type="Proteomes" id="UP000197065"/>
    </source>
</evidence>
<feature type="domain" description="PD-(D/E)XK endonuclease-like" evidence="1">
    <location>
        <begin position="713"/>
        <end position="953"/>
    </location>
</feature>
<evidence type="ECO:0000259" key="1">
    <source>
        <dbReference type="Pfam" id="PF12705"/>
    </source>
</evidence>
<dbReference type="OrthoDB" id="9780606at2"/>
<keyword evidence="2" id="KW-0547">Nucleotide-binding</keyword>
<dbReference type="AlphaFoldDB" id="A0A212QZS5"/>
<keyword evidence="2" id="KW-0378">Hydrolase</keyword>
<dbReference type="RefSeq" id="WP_088560799.1">
    <property type="nucleotide sequence ID" value="NZ_FYEH01000004.1"/>
</dbReference>
<dbReference type="SUPFAM" id="SSF52540">
    <property type="entry name" value="P-loop containing nucleoside triphosphate hydrolases"/>
    <property type="match status" value="1"/>
</dbReference>
<name>A0A212QZS5_9PROT</name>
<dbReference type="InterPro" id="IPR038726">
    <property type="entry name" value="PDDEXK_AddAB-type"/>
</dbReference>
<organism evidence="2 3">
    <name type="scientific">Arboricoccus pini</name>
    <dbReference type="NCBI Taxonomy" id="1963835"/>
    <lineage>
        <taxon>Bacteria</taxon>
        <taxon>Pseudomonadati</taxon>
        <taxon>Pseudomonadota</taxon>
        <taxon>Alphaproteobacteria</taxon>
        <taxon>Geminicoccales</taxon>
        <taxon>Geminicoccaceae</taxon>
        <taxon>Arboricoccus</taxon>
    </lineage>
</organism>
<accession>A0A212QZS5</accession>
<dbReference type="NCBIfam" id="TIGR02786">
    <property type="entry name" value="addB_alphas"/>
    <property type="match status" value="1"/>
</dbReference>
<gene>
    <name evidence="2" type="ORF">SAMN07250955_104224</name>
</gene>
<dbReference type="InterPro" id="IPR027417">
    <property type="entry name" value="P-loop_NTPase"/>
</dbReference>